<comment type="function">
    <text evidence="8">Involved in the biosynthesis of the chorismate, which leads to the biosynthesis of aromatic amino acids. Catalyzes the reversible NADPH linked reduction of 3-dehydroshikimate (DHSA) to yield shikimate (SA).</text>
</comment>
<evidence type="ECO:0000256" key="2">
    <source>
        <dbReference type="ARBA" id="ARBA00012962"/>
    </source>
</evidence>
<evidence type="ECO:0000259" key="11">
    <source>
        <dbReference type="Pfam" id="PF18317"/>
    </source>
</evidence>
<gene>
    <name evidence="8" type="primary">aroE</name>
    <name evidence="12" type="ORF">CEW83_13240</name>
</gene>
<dbReference type="EMBL" id="CP022187">
    <property type="protein sequence ID" value="AWI76063.1"/>
    <property type="molecule type" value="Genomic_DNA"/>
</dbReference>
<dbReference type="InterPro" id="IPR006151">
    <property type="entry name" value="Shikm_DH/Glu-tRNA_Rdtase"/>
</dbReference>
<dbReference type="Pfam" id="PF08501">
    <property type="entry name" value="Shikimate_dh_N"/>
    <property type="match status" value="1"/>
</dbReference>
<dbReference type="GO" id="GO:0009073">
    <property type="term" value="P:aromatic amino acid family biosynthetic process"/>
    <property type="evidence" value="ECO:0007669"/>
    <property type="project" value="UniProtKB-KW"/>
</dbReference>
<feature type="binding site" evidence="8">
    <location>
        <begin position="126"/>
        <end position="130"/>
    </location>
    <ligand>
        <name>NADP(+)</name>
        <dbReference type="ChEBI" id="CHEBI:58349"/>
    </ligand>
</feature>
<comment type="subunit">
    <text evidence="8">Homodimer.</text>
</comment>
<dbReference type="FunFam" id="3.40.50.10860:FF:000006">
    <property type="entry name" value="Shikimate dehydrogenase (NADP(+))"/>
    <property type="match status" value="1"/>
</dbReference>
<keyword evidence="13" id="KW-1185">Reference proteome</keyword>
<dbReference type="InterPro" id="IPR046346">
    <property type="entry name" value="Aminoacid_DH-like_N_sf"/>
</dbReference>
<keyword evidence="3 8" id="KW-0028">Amino-acid biosynthesis</keyword>
<dbReference type="NCBIfam" id="TIGR00507">
    <property type="entry name" value="aroE"/>
    <property type="match status" value="1"/>
</dbReference>
<evidence type="ECO:0000256" key="7">
    <source>
        <dbReference type="ARBA" id="ARBA00049442"/>
    </source>
</evidence>
<feature type="binding site" evidence="8">
    <location>
        <position position="77"/>
    </location>
    <ligand>
        <name>NADP(+)</name>
        <dbReference type="ChEBI" id="CHEBI:58349"/>
    </ligand>
</feature>
<dbReference type="Gene3D" id="3.40.50.720">
    <property type="entry name" value="NAD(P)-binding Rossmann-like Domain"/>
    <property type="match status" value="1"/>
</dbReference>
<dbReference type="InterPro" id="IPR013708">
    <property type="entry name" value="Shikimate_DH-bd_N"/>
</dbReference>
<dbReference type="Gene3D" id="3.40.50.10860">
    <property type="entry name" value="Leucine Dehydrogenase, chain A, domain 1"/>
    <property type="match status" value="1"/>
</dbReference>
<dbReference type="GO" id="GO:0008652">
    <property type="term" value="P:amino acid biosynthetic process"/>
    <property type="evidence" value="ECO:0007669"/>
    <property type="project" value="UniProtKB-KW"/>
</dbReference>
<evidence type="ECO:0000256" key="8">
    <source>
        <dbReference type="HAMAP-Rule" id="MF_00222"/>
    </source>
</evidence>
<keyword evidence="5 8" id="KW-0560">Oxidoreductase</keyword>
<dbReference type="GO" id="GO:0009423">
    <property type="term" value="P:chorismate biosynthetic process"/>
    <property type="evidence" value="ECO:0007669"/>
    <property type="project" value="UniProtKB-UniRule"/>
</dbReference>
<dbReference type="PANTHER" id="PTHR21089:SF1">
    <property type="entry name" value="BIFUNCTIONAL 3-DEHYDROQUINATE DEHYDRATASE_SHIKIMATE DEHYDROGENASE, CHLOROPLASTIC"/>
    <property type="match status" value="1"/>
</dbReference>
<dbReference type="SUPFAM" id="SSF51735">
    <property type="entry name" value="NAD(P)-binding Rossmann-fold domains"/>
    <property type="match status" value="1"/>
</dbReference>
<dbReference type="GO" id="GO:0019632">
    <property type="term" value="P:shikimate metabolic process"/>
    <property type="evidence" value="ECO:0007669"/>
    <property type="project" value="InterPro"/>
</dbReference>
<dbReference type="InterPro" id="IPR041121">
    <property type="entry name" value="SDH_C"/>
</dbReference>
<feature type="domain" description="Shikimate dehydrogenase substrate binding N-terminal" evidence="10">
    <location>
        <begin position="6"/>
        <end position="88"/>
    </location>
</feature>
<protein>
    <recommendedName>
        <fullName evidence="2 8">Shikimate dehydrogenase (NADP(+))</fullName>
        <shortName evidence="8">SDH</shortName>
        <ecNumber evidence="2 8">1.1.1.25</ecNumber>
    </recommendedName>
</protein>
<comment type="similarity">
    <text evidence="8">Belongs to the shikimate dehydrogenase family.</text>
</comment>
<feature type="binding site" evidence="8">
    <location>
        <position position="241"/>
    </location>
    <ligand>
        <name>NADP(+)</name>
        <dbReference type="ChEBI" id="CHEBI:58349"/>
    </ligand>
</feature>
<feature type="binding site" evidence="8">
    <location>
        <position position="217"/>
    </location>
    <ligand>
        <name>NADP(+)</name>
        <dbReference type="ChEBI" id="CHEBI:58349"/>
    </ligand>
</feature>
<feature type="binding site" evidence="8">
    <location>
        <position position="86"/>
    </location>
    <ligand>
        <name>shikimate</name>
        <dbReference type="ChEBI" id="CHEBI:36208"/>
    </ligand>
</feature>
<evidence type="ECO:0000256" key="1">
    <source>
        <dbReference type="ARBA" id="ARBA00004871"/>
    </source>
</evidence>
<evidence type="ECO:0000259" key="10">
    <source>
        <dbReference type="Pfam" id="PF08501"/>
    </source>
</evidence>
<dbReference type="EC" id="1.1.1.25" evidence="2 8"/>
<dbReference type="GO" id="GO:0004764">
    <property type="term" value="F:shikimate 3-dehydrogenase (NADP+) activity"/>
    <property type="evidence" value="ECO:0007669"/>
    <property type="project" value="UniProtKB-UniRule"/>
</dbReference>
<dbReference type="SUPFAM" id="SSF53223">
    <property type="entry name" value="Aminoacid dehydrogenase-like, N-terminal domain"/>
    <property type="match status" value="1"/>
</dbReference>
<comment type="pathway">
    <text evidence="1 8">Metabolic intermediate biosynthesis; chorismate biosynthesis; chorismate from D-erythrose 4-phosphate and phosphoenolpyruvate: step 4/7.</text>
</comment>
<dbReference type="PANTHER" id="PTHR21089">
    <property type="entry name" value="SHIKIMATE DEHYDROGENASE"/>
    <property type="match status" value="1"/>
</dbReference>
<name>A0A2U8GS77_9RHOO</name>
<dbReference type="CDD" id="cd01065">
    <property type="entry name" value="NAD_bind_Shikimate_DH"/>
    <property type="match status" value="1"/>
</dbReference>
<dbReference type="Proteomes" id="UP000244930">
    <property type="component" value="Chromosome"/>
</dbReference>
<dbReference type="RefSeq" id="WP_108949766.1">
    <property type="nucleotide sequence ID" value="NZ_CP022187.1"/>
</dbReference>
<dbReference type="UniPathway" id="UPA00053">
    <property type="reaction ID" value="UER00087"/>
</dbReference>
<dbReference type="Pfam" id="PF01488">
    <property type="entry name" value="Shikimate_DH"/>
    <property type="match status" value="1"/>
</dbReference>
<evidence type="ECO:0000313" key="12">
    <source>
        <dbReference type="EMBL" id="AWI76063.1"/>
    </source>
</evidence>
<feature type="binding site" evidence="8">
    <location>
        <position position="219"/>
    </location>
    <ligand>
        <name>shikimate</name>
        <dbReference type="ChEBI" id="CHEBI:36208"/>
    </ligand>
</feature>
<dbReference type="InterPro" id="IPR011342">
    <property type="entry name" value="Shikimate_DH"/>
</dbReference>
<sequence>MDRYAVIGHPIAHSKSPRIHAAFARQTGQQLEYEALLAPLDGFVDTVTQFREAGGRGLNVTVPFKLEAFALASRRTDRAATAGAVNTLMFDADGILGDNTDGAGLVRDLVANLQCPLARRRVLLLGAGGAARGALLPLLQAGPASLTLANRTEAKAHALTDAFRQYAAGTTLHASTFAGLAGQQFDVVINATSASLSAEAPPLPAGIYAPDALAYDMMYGSSETAYLRAARDAGVKHLSDGLGMLIEQAAESFALWRGVRPHTAPVLAELRRELAAA</sequence>
<dbReference type="GO" id="GO:0050661">
    <property type="term" value="F:NADP binding"/>
    <property type="evidence" value="ECO:0007669"/>
    <property type="project" value="InterPro"/>
</dbReference>
<dbReference type="Pfam" id="PF18317">
    <property type="entry name" value="SDH_C"/>
    <property type="match status" value="1"/>
</dbReference>
<keyword evidence="6 8" id="KW-0057">Aromatic amino acid biosynthesis</keyword>
<dbReference type="KEGG" id="acom:CEW83_13240"/>
<proteinExistence type="inferred from homology"/>
<evidence type="ECO:0000256" key="4">
    <source>
        <dbReference type="ARBA" id="ARBA00022857"/>
    </source>
</evidence>
<keyword evidence="4 8" id="KW-0521">NADP</keyword>
<reference evidence="12 13" key="1">
    <citation type="submission" date="2017-06" db="EMBL/GenBank/DDBJ databases">
        <title>Azoarcus.</title>
        <authorList>
            <person name="Woo J.-H."/>
            <person name="Kim H.-S."/>
        </authorList>
    </citation>
    <scope>NUCLEOTIDE SEQUENCE [LARGE SCALE GENOMIC DNA]</scope>
    <source>
        <strain evidence="12 13">TSPY31</strain>
    </source>
</reference>
<feature type="binding site" evidence="8">
    <location>
        <position position="61"/>
    </location>
    <ligand>
        <name>shikimate</name>
        <dbReference type="ChEBI" id="CHEBI:36208"/>
    </ligand>
</feature>
<organism evidence="12 13">
    <name type="scientific">Parazoarcus communis</name>
    <dbReference type="NCBI Taxonomy" id="41977"/>
    <lineage>
        <taxon>Bacteria</taxon>
        <taxon>Pseudomonadati</taxon>
        <taxon>Pseudomonadota</taxon>
        <taxon>Betaproteobacteria</taxon>
        <taxon>Rhodocyclales</taxon>
        <taxon>Zoogloeaceae</taxon>
        <taxon>Parazoarcus</taxon>
    </lineage>
</organism>
<feature type="active site" description="Proton acceptor" evidence="8">
    <location>
        <position position="65"/>
    </location>
</feature>
<feature type="binding site" evidence="8">
    <location>
        <position position="101"/>
    </location>
    <ligand>
        <name>shikimate</name>
        <dbReference type="ChEBI" id="CHEBI:36208"/>
    </ligand>
</feature>
<dbReference type="NCBIfam" id="NF001310">
    <property type="entry name" value="PRK00258.1-2"/>
    <property type="match status" value="1"/>
</dbReference>
<evidence type="ECO:0000256" key="6">
    <source>
        <dbReference type="ARBA" id="ARBA00023141"/>
    </source>
</evidence>
<evidence type="ECO:0000256" key="5">
    <source>
        <dbReference type="ARBA" id="ARBA00023002"/>
    </source>
</evidence>
<evidence type="ECO:0000256" key="3">
    <source>
        <dbReference type="ARBA" id="ARBA00022605"/>
    </source>
</evidence>
<evidence type="ECO:0000259" key="9">
    <source>
        <dbReference type="Pfam" id="PF01488"/>
    </source>
</evidence>
<feature type="domain" description="Quinate/shikimate 5-dehydrogenase/glutamyl-tRNA reductase" evidence="9">
    <location>
        <begin position="116"/>
        <end position="195"/>
    </location>
</feature>
<comment type="catalytic activity">
    <reaction evidence="7 8">
        <text>shikimate + NADP(+) = 3-dehydroshikimate + NADPH + H(+)</text>
        <dbReference type="Rhea" id="RHEA:17737"/>
        <dbReference type="ChEBI" id="CHEBI:15378"/>
        <dbReference type="ChEBI" id="CHEBI:16630"/>
        <dbReference type="ChEBI" id="CHEBI:36208"/>
        <dbReference type="ChEBI" id="CHEBI:57783"/>
        <dbReference type="ChEBI" id="CHEBI:58349"/>
        <dbReference type="EC" id="1.1.1.25"/>
    </reaction>
</comment>
<dbReference type="AlphaFoldDB" id="A0A2U8GS77"/>
<dbReference type="InterPro" id="IPR036291">
    <property type="entry name" value="NAD(P)-bd_dom_sf"/>
</dbReference>
<feature type="binding site" evidence="8">
    <location>
        <begin position="14"/>
        <end position="16"/>
    </location>
    <ligand>
        <name>shikimate</name>
        <dbReference type="ChEBI" id="CHEBI:36208"/>
    </ligand>
</feature>
<dbReference type="GO" id="GO:0005829">
    <property type="term" value="C:cytosol"/>
    <property type="evidence" value="ECO:0007669"/>
    <property type="project" value="TreeGrafter"/>
</dbReference>
<feature type="binding site" evidence="8">
    <location>
        <begin position="150"/>
        <end position="155"/>
    </location>
    <ligand>
        <name>NADP(+)</name>
        <dbReference type="ChEBI" id="CHEBI:58349"/>
    </ligand>
</feature>
<dbReference type="InterPro" id="IPR022893">
    <property type="entry name" value="Shikimate_DH_fam"/>
</dbReference>
<accession>A0A2U8GS77</accession>
<feature type="domain" description="SDH C-terminal" evidence="11">
    <location>
        <begin position="241"/>
        <end position="271"/>
    </location>
</feature>
<evidence type="ECO:0000313" key="13">
    <source>
        <dbReference type="Proteomes" id="UP000244930"/>
    </source>
</evidence>
<feature type="binding site" evidence="8">
    <location>
        <position position="248"/>
    </location>
    <ligand>
        <name>shikimate</name>
        <dbReference type="ChEBI" id="CHEBI:36208"/>
    </ligand>
</feature>
<dbReference type="HAMAP" id="MF_00222">
    <property type="entry name" value="Shikimate_DH_AroE"/>
    <property type="match status" value="1"/>
</dbReference>